<dbReference type="OrthoDB" id="206354at2759"/>
<sequence length="283" mass="32949">MAPPPPPPHATVFEPYPDSFKFPDDHDDYDNNNHDDDDDDDLKLSSDTLLALQSVLQEKEAVQKKFAELHRLAEERYAAVSMDVFEEDWQQSQFWYSPSTANSLSLLLLSHLPPHSTIALLSAPTVYVHLRQLRSQGKIDPTIKLRLLEYDRRFEVFGDEFVFYDFASPVKGIPEELRGKCDRVLADPPFLEENCHTKASQTVRYLTKPWDLSTPPEERSKIMLCTGERMRELLMKLYKDAGLRITDFKVRHQKCLANPYLCYSTWEDKEFMRFVEDDEVEPV</sequence>
<dbReference type="GO" id="GO:0016279">
    <property type="term" value="F:protein-lysine N-methyltransferase activity"/>
    <property type="evidence" value="ECO:0007669"/>
    <property type="project" value="UniProtKB-UniRule"/>
</dbReference>
<evidence type="ECO:0000256" key="2">
    <source>
        <dbReference type="ARBA" id="ARBA00022490"/>
    </source>
</evidence>
<accession>A0A4S2MUG1</accession>
<name>A0A4S2MUG1_9PEZI</name>
<dbReference type="InterPro" id="IPR041370">
    <property type="entry name" value="Mlase_EEF1AKMT1/ZCCHC4"/>
</dbReference>
<dbReference type="AlphaFoldDB" id="A0A4S2MUG1"/>
<dbReference type="InterPro" id="IPR019369">
    <property type="entry name" value="Efm5/EEF1AKMT1"/>
</dbReference>
<evidence type="ECO:0000313" key="8">
    <source>
        <dbReference type="Proteomes" id="UP000298138"/>
    </source>
</evidence>
<dbReference type="EC" id="2.1.1.-" evidence="5"/>
<evidence type="ECO:0000256" key="1">
    <source>
        <dbReference type="ARBA" id="ARBA00004496"/>
    </source>
</evidence>
<comment type="function">
    <text evidence="5">S-adenosyl-L-methionine-dependent protein-lysine N-methyltransferase that trimethylates elongation factor 1-alpha at 'Lys-79'.</text>
</comment>
<dbReference type="GO" id="GO:0005737">
    <property type="term" value="C:cytoplasm"/>
    <property type="evidence" value="ECO:0007669"/>
    <property type="project" value="UniProtKB-SubCell"/>
</dbReference>
<dbReference type="GO" id="GO:0032259">
    <property type="term" value="P:methylation"/>
    <property type="evidence" value="ECO:0007669"/>
    <property type="project" value="UniProtKB-KW"/>
</dbReference>
<keyword evidence="3 5" id="KW-0489">Methyltransferase</keyword>
<gene>
    <name evidence="5" type="primary">EFM5</name>
    <name evidence="7" type="ORF">EX30DRAFT_396497</name>
</gene>
<feature type="region of interest" description="Disordered" evidence="6">
    <location>
        <begin position="1"/>
        <end position="40"/>
    </location>
</feature>
<comment type="subcellular location">
    <subcellularLocation>
        <location evidence="1 5">Cytoplasm</location>
    </subcellularLocation>
</comment>
<comment type="similarity">
    <text evidence="5">Belongs to the class I-like SAM-binding methyltransferase superfamily. EFM5 family.</text>
</comment>
<reference evidence="7 8" key="1">
    <citation type="submission" date="2019-04" db="EMBL/GenBank/DDBJ databases">
        <title>Comparative genomics and transcriptomics to analyze fruiting body development in filamentous ascomycetes.</title>
        <authorList>
            <consortium name="DOE Joint Genome Institute"/>
            <person name="Lutkenhaus R."/>
            <person name="Traeger S."/>
            <person name="Breuer J."/>
            <person name="Kuo A."/>
            <person name="Lipzen A."/>
            <person name="Pangilinan J."/>
            <person name="Dilworth D."/>
            <person name="Sandor L."/>
            <person name="Poggeler S."/>
            <person name="Barry K."/>
            <person name="Grigoriev I.V."/>
            <person name="Nowrousian M."/>
        </authorList>
    </citation>
    <scope>NUCLEOTIDE SEQUENCE [LARGE SCALE GENOMIC DNA]</scope>
    <source>
        <strain evidence="7 8">CBS 389.68</strain>
    </source>
</reference>
<dbReference type="HAMAP" id="MF_03187">
    <property type="entry name" value="Methyltr_EFM5"/>
    <property type="match status" value="1"/>
</dbReference>
<keyword evidence="8" id="KW-1185">Reference proteome</keyword>
<evidence type="ECO:0000256" key="4">
    <source>
        <dbReference type="ARBA" id="ARBA00022679"/>
    </source>
</evidence>
<feature type="compositionally biased region" description="Basic and acidic residues" evidence="6">
    <location>
        <begin position="21"/>
        <end position="34"/>
    </location>
</feature>
<dbReference type="FunCoup" id="A0A4S2MUG1">
    <property type="interactions" value="290"/>
</dbReference>
<dbReference type="EMBL" id="ML220126">
    <property type="protein sequence ID" value="TGZ80180.1"/>
    <property type="molecule type" value="Genomic_DNA"/>
</dbReference>
<dbReference type="STRING" id="341454.A0A4S2MUG1"/>
<evidence type="ECO:0000256" key="5">
    <source>
        <dbReference type="HAMAP-Rule" id="MF_03187"/>
    </source>
</evidence>
<evidence type="ECO:0000313" key="7">
    <source>
        <dbReference type="EMBL" id="TGZ80180.1"/>
    </source>
</evidence>
<dbReference type="Pfam" id="PF10237">
    <property type="entry name" value="N6-adenineMlase"/>
    <property type="match status" value="1"/>
</dbReference>
<protein>
    <recommendedName>
        <fullName evidence="5">Protein-lysine N-methyltransferase EFM5</fullName>
        <ecNumber evidence="5">2.1.1.-</ecNumber>
    </recommendedName>
    <alternativeName>
        <fullName evidence="5">Elongation factor methyltransferase 5</fullName>
    </alternativeName>
</protein>
<dbReference type="InParanoid" id="A0A4S2MUG1"/>
<dbReference type="Proteomes" id="UP000298138">
    <property type="component" value="Unassembled WGS sequence"/>
</dbReference>
<keyword evidence="4 5" id="KW-0808">Transferase</keyword>
<evidence type="ECO:0000256" key="3">
    <source>
        <dbReference type="ARBA" id="ARBA00022603"/>
    </source>
</evidence>
<organism evidence="7 8">
    <name type="scientific">Ascodesmis nigricans</name>
    <dbReference type="NCBI Taxonomy" id="341454"/>
    <lineage>
        <taxon>Eukaryota</taxon>
        <taxon>Fungi</taxon>
        <taxon>Dikarya</taxon>
        <taxon>Ascomycota</taxon>
        <taxon>Pezizomycotina</taxon>
        <taxon>Pezizomycetes</taxon>
        <taxon>Pezizales</taxon>
        <taxon>Ascodesmidaceae</taxon>
        <taxon>Ascodesmis</taxon>
    </lineage>
</organism>
<keyword evidence="2 5" id="KW-0963">Cytoplasm</keyword>
<dbReference type="PANTHER" id="PTHR13200:SF0">
    <property type="entry name" value="EEF1A LYSINE METHYLTRANSFERASE 1"/>
    <property type="match status" value="1"/>
</dbReference>
<evidence type="ECO:0000256" key="6">
    <source>
        <dbReference type="SAM" id="MobiDB-lite"/>
    </source>
</evidence>
<proteinExistence type="inferred from homology"/>
<dbReference type="PANTHER" id="PTHR13200">
    <property type="entry name" value="EEF1A LYSINE METHYLTRANSFERASE 1"/>
    <property type="match status" value="1"/>
</dbReference>